<comment type="caution">
    <text evidence="1">The sequence shown here is derived from an EMBL/GenBank/DDBJ whole genome shotgun (WGS) entry which is preliminary data.</text>
</comment>
<sequence>MLKSTYDTNNNGRVDTADNSLLLQGNNAAYFTGYTDSAIAALVASSPTALNTLNELAIALGNDPNFASTITTLIGTKLDANSTIDGGTIA</sequence>
<dbReference type="Proteomes" id="UP001162175">
    <property type="component" value="Unassembled WGS sequence"/>
</dbReference>
<protein>
    <submittedName>
        <fullName evidence="1">Uncharacterized protein</fullName>
    </submittedName>
</protein>
<name>A0AA43QX09_MYCAR</name>
<proteinExistence type="predicted"/>
<evidence type="ECO:0000313" key="1">
    <source>
        <dbReference type="EMBL" id="MDI3349484.1"/>
    </source>
</evidence>
<organism evidence="1 2">
    <name type="scientific">Mycoplasmopsis arginini</name>
    <name type="common">Mycoplasma arginini</name>
    <dbReference type="NCBI Taxonomy" id="2094"/>
    <lineage>
        <taxon>Bacteria</taxon>
        <taxon>Bacillati</taxon>
        <taxon>Mycoplasmatota</taxon>
        <taxon>Mycoplasmoidales</taxon>
        <taxon>Metamycoplasmataceae</taxon>
        <taxon>Mycoplasmopsis</taxon>
    </lineage>
</organism>
<dbReference type="AlphaFoldDB" id="A0AA43QX09"/>
<dbReference type="EMBL" id="JAPFAR010000032">
    <property type="protein sequence ID" value="MDI3349484.1"/>
    <property type="molecule type" value="Genomic_DNA"/>
</dbReference>
<evidence type="ECO:0000313" key="2">
    <source>
        <dbReference type="Proteomes" id="UP001162175"/>
    </source>
</evidence>
<gene>
    <name evidence="1" type="ORF">DCBHLPFO_00710</name>
</gene>
<reference evidence="1" key="1">
    <citation type="submission" date="2022-11" db="EMBL/GenBank/DDBJ databases">
        <title>Draft genome of Mycoplasma arginini isolated from fly.</title>
        <authorList>
            <person name="Severgnini M."/>
            <person name="Gioia G."/>
            <person name="Cremonesi P."/>
            <person name="Moroni P."/>
            <person name="Addis M.F."/>
            <person name="Castiglioni B."/>
        </authorList>
    </citation>
    <scope>NUCLEOTIDE SEQUENCE</scope>
    <source>
        <strain evidence="1">QMP CG1-1632</strain>
    </source>
</reference>
<accession>A0AA43QX09</accession>